<organism evidence="3 4">
    <name type="scientific">Symbiodinium natans</name>
    <dbReference type="NCBI Taxonomy" id="878477"/>
    <lineage>
        <taxon>Eukaryota</taxon>
        <taxon>Sar</taxon>
        <taxon>Alveolata</taxon>
        <taxon>Dinophyceae</taxon>
        <taxon>Suessiales</taxon>
        <taxon>Symbiodiniaceae</taxon>
        <taxon>Symbiodinium</taxon>
    </lineage>
</organism>
<reference evidence="3" key="1">
    <citation type="submission" date="2021-02" db="EMBL/GenBank/DDBJ databases">
        <authorList>
            <person name="Dougan E. K."/>
            <person name="Rhodes N."/>
            <person name="Thang M."/>
            <person name="Chan C."/>
        </authorList>
    </citation>
    <scope>NUCLEOTIDE SEQUENCE</scope>
</reference>
<dbReference type="EMBL" id="CAJNDS010002469">
    <property type="protein sequence ID" value="CAE7489133.1"/>
    <property type="molecule type" value="Genomic_DNA"/>
</dbReference>
<feature type="compositionally biased region" description="Pro residues" evidence="1">
    <location>
        <begin position="272"/>
        <end position="290"/>
    </location>
</feature>
<dbReference type="OrthoDB" id="449074at2759"/>
<feature type="domain" description="HTH OST-type" evidence="2">
    <location>
        <begin position="170"/>
        <end position="247"/>
    </location>
</feature>
<feature type="region of interest" description="Disordered" evidence="1">
    <location>
        <begin position="530"/>
        <end position="582"/>
    </location>
</feature>
<dbReference type="InterPro" id="IPR041966">
    <property type="entry name" value="LOTUS-like"/>
</dbReference>
<dbReference type="AlphaFoldDB" id="A0A812SLC2"/>
<feature type="region of interest" description="Disordered" evidence="1">
    <location>
        <begin position="115"/>
        <end position="163"/>
    </location>
</feature>
<feature type="compositionally biased region" description="Pro residues" evidence="1">
    <location>
        <begin position="122"/>
        <end position="139"/>
    </location>
</feature>
<gene>
    <name evidence="3" type="primary">Hadh</name>
    <name evidence="3" type="ORF">SNAT2548_LOCUS27427</name>
</gene>
<keyword evidence="4" id="KW-1185">Reference proteome</keyword>
<feature type="compositionally biased region" description="Basic and acidic residues" evidence="1">
    <location>
        <begin position="145"/>
        <end position="163"/>
    </location>
</feature>
<feature type="region of interest" description="Disordered" evidence="1">
    <location>
        <begin position="238"/>
        <end position="304"/>
    </location>
</feature>
<feature type="compositionally biased region" description="Low complexity" evidence="1">
    <location>
        <begin position="555"/>
        <end position="582"/>
    </location>
</feature>
<evidence type="ECO:0000259" key="2">
    <source>
        <dbReference type="PROSITE" id="PS51644"/>
    </source>
</evidence>
<feature type="region of interest" description="Disordered" evidence="1">
    <location>
        <begin position="403"/>
        <end position="451"/>
    </location>
</feature>
<feature type="compositionally biased region" description="Basic and acidic residues" evidence="1">
    <location>
        <begin position="428"/>
        <end position="448"/>
    </location>
</feature>
<name>A0A812SLC2_9DINO</name>
<comment type="caution">
    <text evidence="3">The sequence shown here is derived from an EMBL/GenBank/DDBJ whole genome shotgun (WGS) entry which is preliminary data.</text>
</comment>
<dbReference type="PANTHER" id="PTHR48125">
    <property type="entry name" value="LP07818P1"/>
    <property type="match status" value="1"/>
</dbReference>
<sequence>MAQKKPPANIEEFLWYMHTLLVNAGGPLQLDKLKDEWLKFHGHKCNIERFLVVNEAGIGATLKRIPHVVKLVNESGTMFVKAAQPADIDQARLIEEDKTYRKQLAARNAEKAAAVGTSKAAPKPPPAAVAAPPAAPPAAPAAAAEGKRPAEGGEGNAEKKPRNEQEAAMLGRMLMQGVVRVLQNRAKNNQGALPLADLEGEFKELWKVPFNVKEAGETDVLSFLRKWPGKVELQKDNDSWKLALPKKPAGPTAAKSAPGAPPAETAPKASPDVPPPTPAPVPVAPPPPAAPKKGGPPSRPPTSIEDFLWNMHSLLHATEGPLELVNLRDQYHKHHGHKCNIERFLVVGEGGIGATLKRIPHVVDVYVESGTTYVKASQPGDIDRAQLIEEDKRYRREIASRNAAKAASMGTSKAAPPVKAAPAALGGEGKRPAEGGEANAEKKQRPETDPATLGRMLIQGVVRVLQNRAKASKGALPVSDLERDFQELWSVPFNFREAGEADPVSFLRKWPAKVEVFGDPGAWMVQLAKKPTAAKSAPPEAPAKATPAEPPPAVAGPGPQAVAHQDAPATPAPRPVAAEVADPALAQRLTELEQKANTTLEGMRVLLKQQEALVAELNKLKS</sequence>
<dbReference type="PROSITE" id="PS51644">
    <property type="entry name" value="HTH_OST"/>
    <property type="match status" value="1"/>
</dbReference>
<evidence type="ECO:0000313" key="4">
    <source>
        <dbReference type="Proteomes" id="UP000604046"/>
    </source>
</evidence>
<dbReference type="PANTHER" id="PTHR48125:SF10">
    <property type="entry name" value="OS12G0136300 PROTEIN"/>
    <property type="match status" value="1"/>
</dbReference>
<evidence type="ECO:0000256" key="1">
    <source>
        <dbReference type="SAM" id="MobiDB-lite"/>
    </source>
</evidence>
<evidence type="ECO:0000313" key="3">
    <source>
        <dbReference type="EMBL" id="CAE7489133.1"/>
    </source>
</evidence>
<accession>A0A812SLC2</accession>
<dbReference type="Gene3D" id="3.30.420.610">
    <property type="entry name" value="LOTUS domain-like"/>
    <property type="match status" value="1"/>
</dbReference>
<feature type="compositionally biased region" description="Low complexity" evidence="1">
    <location>
        <begin position="530"/>
        <end position="547"/>
    </location>
</feature>
<dbReference type="InterPro" id="IPR025605">
    <property type="entry name" value="OST-HTH/LOTUS_dom"/>
</dbReference>
<protein>
    <submittedName>
        <fullName evidence="3">Hadh protein</fullName>
    </submittedName>
</protein>
<dbReference type="Proteomes" id="UP000604046">
    <property type="component" value="Unassembled WGS sequence"/>
</dbReference>
<feature type="compositionally biased region" description="Low complexity" evidence="1">
    <location>
        <begin position="413"/>
        <end position="424"/>
    </location>
</feature>
<proteinExistence type="predicted"/>